<evidence type="ECO:0000313" key="2">
    <source>
        <dbReference type="Proteomes" id="UP000257109"/>
    </source>
</evidence>
<evidence type="ECO:0000313" key="1">
    <source>
        <dbReference type="EMBL" id="RDX93057.1"/>
    </source>
</evidence>
<gene>
    <name evidence="1" type="ORF">CR513_24743</name>
</gene>
<dbReference type="OrthoDB" id="1938451at2759"/>
<name>A0A371GR67_MUCPR</name>
<reference evidence="1" key="1">
    <citation type="submission" date="2018-05" db="EMBL/GenBank/DDBJ databases">
        <title>Draft genome of Mucuna pruriens seed.</title>
        <authorList>
            <person name="Nnadi N.E."/>
            <person name="Vos R."/>
            <person name="Hasami M.H."/>
            <person name="Devisetty U.K."/>
            <person name="Aguiy J.C."/>
        </authorList>
    </citation>
    <scope>NUCLEOTIDE SEQUENCE [LARGE SCALE GENOMIC DNA]</scope>
    <source>
        <strain evidence="1">JCA_2017</strain>
    </source>
</reference>
<dbReference type="EMBL" id="QJKJ01004710">
    <property type="protein sequence ID" value="RDX93057.1"/>
    <property type="molecule type" value="Genomic_DNA"/>
</dbReference>
<dbReference type="Proteomes" id="UP000257109">
    <property type="component" value="Unassembled WGS sequence"/>
</dbReference>
<protein>
    <recommendedName>
        <fullName evidence="3">Reverse transcriptase RNase H-like domain-containing protein</fullName>
    </recommendedName>
</protein>
<comment type="caution">
    <text evidence="1">The sequence shown here is derived from an EMBL/GenBank/DDBJ whole genome shotgun (WGS) entry which is preliminary data.</text>
</comment>
<keyword evidence="2" id="KW-1185">Reference proteome</keyword>
<accession>A0A371GR67</accession>
<feature type="non-terminal residue" evidence="1">
    <location>
        <position position="1"/>
    </location>
</feature>
<organism evidence="1 2">
    <name type="scientific">Mucuna pruriens</name>
    <name type="common">Velvet bean</name>
    <name type="synonym">Dolichos pruriens</name>
    <dbReference type="NCBI Taxonomy" id="157652"/>
    <lineage>
        <taxon>Eukaryota</taxon>
        <taxon>Viridiplantae</taxon>
        <taxon>Streptophyta</taxon>
        <taxon>Embryophyta</taxon>
        <taxon>Tracheophyta</taxon>
        <taxon>Spermatophyta</taxon>
        <taxon>Magnoliopsida</taxon>
        <taxon>eudicotyledons</taxon>
        <taxon>Gunneridae</taxon>
        <taxon>Pentapetalae</taxon>
        <taxon>rosids</taxon>
        <taxon>fabids</taxon>
        <taxon>Fabales</taxon>
        <taxon>Fabaceae</taxon>
        <taxon>Papilionoideae</taxon>
        <taxon>50 kb inversion clade</taxon>
        <taxon>NPAAA clade</taxon>
        <taxon>indigoferoid/millettioid clade</taxon>
        <taxon>Phaseoleae</taxon>
        <taxon>Mucuna</taxon>
    </lineage>
</organism>
<evidence type="ECO:0008006" key="3">
    <source>
        <dbReference type="Google" id="ProtNLM"/>
    </source>
</evidence>
<dbReference type="AlphaFoldDB" id="A0A371GR67"/>
<proteinExistence type="predicted"/>
<sequence>MLHGTKSQYQMIEKQVLTFIALARRLHPYFHSMPELAGKMTTWSVELSKFVLKFELRGAIKT</sequence>